<sequence length="83" mass="9327">MSLQDLTEGKIDFVGQLQVEQISRIWLISATIISFILGFALQSMQLTFGIFGISTVLLALVIVPPWPMFNRHPTQWLPAAKKN</sequence>
<evidence type="ECO:0000256" key="6">
    <source>
        <dbReference type="ARBA" id="ARBA00022989"/>
    </source>
</evidence>
<comment type="function">
    <text evidence="8">Component of the signal peptidase complex (SPC) which catalyzes the cleavage of N-terminal signal sequences from nascent proteins as they are translocated into the lumen of the endoplasmic reticulum. Dispensable for SPC enzymatic activity.</text>
</comment>
<dbReference type="EMBL" id="JARKIB010000196">
    <property type="protein sequence ID" value="KAJ7725193.1"/>
    <property type="molecule type" value="Genomic_DNA"/>
</dbReference>
<evidence type="ECO:0000313" key="11">
    <source>
        <dbReference type="Proteomes" id="UP001215598"/>
    </source>
</evidence>
<evidence type="ECO:0000256" key="9">
    <source>
        <dbReference type="SAM" id="Phobius"/>
    </source>
</evidence>
<feature type="transmembrane region" description="Helical" evidence="9">
    <location>
        <begin position="48"/>
        <end position="66"/>
    </location>
</feature>
<comment type="subcellular location">
    <subcellularLocation>
        <location evidence="1">Endoplasmic reticulum membrane</location>
        <topology evidence="1">Multi-pass membrane protein</topology>
    </subcellularLocation>
</comment>
<comment type="caution">
    <text evidence="10">The sequence shown here is derived from an EMBL/GenBank/DDBJ whole genome shotgun (WGS) entry which is preliminary data.</text>
</comment>
<evidence type="ECO:0000256" key="4">
    <source>
        <dbReference type="ARBA" id="ARBA00022692"/>
    </source>
</evidence>
<evidence type="ECO:0000256" key="1">
    <source>
        <dbReference type="ARBA" id="ARBA00004477"/>
    </source>
</evidence>
<dbReference type="AlphaFoldDB" id="A0AAD7HQ17"/>
<keyword evidence="7 9" id="KW-0472">Membrane</keyword>
<dbReference type="GO" id="GO:0045047">
    <property type="term" value="P:protein targeting to ER"/>
    <property type="evidence" value="ECO:0007669"/>
    <property type="project" value="TreeGrafter"/>
</dbReference>
<keyword evidence="4 9" id="KW-0812">Transmembrane</keyword>
<protein>
    <recommendedName>
        <fullName evidence="3">Signal peptidase complex subunit 1</fullName>
    </recommendedName>
</protein>
<dbReference type="PANTHER" id="PTHR13202:SF0">
    <property type="entry name" value="SIGNAL PEPTIDASE COMPLEX SUBUNIT 1"/>
    <property type="match status" value="1"/>
</dbReference>
<dbReference type="GO" id="GO:0006465">
    <property type="term" value="P:signal peptide processing"/>
    <property type="evidence" value="ECO:0007669"/>
    <property type="project" value="InterPro"/>
</dbReference>
<reference evidence="10" key="1">
    <citation type="submission" date="2023-03" db="EMBL/GenBank/DDBJ databases">
        <title>Massive genome expansion in bonnet fungi (Mycena s.s.) driven by repeated elements and novel gene families across ecological guilds.</title>
        <authorList>
            <consortium name="Lawrence Berkeley National Laboratory"/>
            <person name="Harder C.B."/>
            <person name="Miyauchi S."/>
            <person name="Viragh M."/>
            <person name="Kuo A."/>
            <person name="Thoen E."/>
            <person name="Andreopoulos B."/>
            <person name="Lu D."/>
            <person name="Skrede I."/>
            <person name="Drula E."/>
            <person name="Henrissat B."/>
            <person name="Morin E."/>
            <person name="Kohler A."/>
            <person name="Barry K."/>
            <person name="LaButti K."/>
            <person name="Morin E."/>
            <person name="Salamov A."/>
            <person name="Lipzen A."/>
            <person name="Mereny Z."/>
            <person name="Hegedus B."/>
            <person name="Baldrian P."/>
            <person name="Stursova M."/>
            <person name="Weitz H."/>
            <person name="Taylor A."/>
            <person name="Grigoriev I.V."/>
            <person name="Nagy L.G."/>
            <person name="Martin F."/>
            <person name="Kauserud H."/>
        </authorList>
    </citation>
    <scope>NUCLEOTIDE SEQUENCE</scope>
    <source>
        <strain evidence="10">CBHHK182m</strain>
    </source>
</reference>
<gene>
    <name evidence="10" type="ORF">B0H16DRAFT_1594979</name>
</gene>
<name>A0AAD7HQ17_9AGAR</name>
<dbReference type="PANTHER" id="PTHR13202">
    <property type="entry name" value="MICROSOMAL SIGNAL PEPTIDASE 12 KDA SUBUNIT"/>
    <property type="match status" value="1"/>
</dbReference>
<evidence type="ECO:0000256" key="2">
    <source>
        <dbReference type="ARBA" id="ARBA00005245"/>
    </source>
</evidence>
<evidence type="ECO:0000256" key="5">
    <source>
        <dbReference type="ARBA" id="ARBA00022824"/>
    </source>
</evidence>
<keyword evidence="11" id="KW-1185">Reference proteome</keyword>
<dbReference type="GO" id="GO:0005787">
    <property type="term" value="C:signal peptidase complex"/>
    <property type="evidence" value="ECO:0007669"/>
    <property type="project" value="InterPro"/>
</dbReference>
<evidence type="ECO:0000256" key="8">
    <source>
        <dbReference type="ARBA" id="ARBA00045204"/>
    </source>
</evidence>
<dbReference type="Pfam" id="PF06645">
    <property type="entry name" value="SPC12"/>
    <property type="match status" value="1"/>
</dbReference>
<keyword evidence="6 9" id="KW-1133">Transmembrane helix</keyword>
<organism evidence="10 11">
    <name type="scientific">Mycena metata</name>
    <dbReference type="NCBI Taxonomy" id="1033252"/>
    <lineage>
        <taxon>Eukaryota</taxon>
        <taxon>Fungi</taxon>
        <taxon>Dikarya</taxon>
        <taxon>Basidiomycota</taxon>
        <taxon>Agaricomycotina</taxon>
        <taxon>Agaricomycetes</taxon>
        <taxon>Agaricomycetidae</taxon>
        <taxon>Agaricales</taxon>
        <taxon>Marasmiineae</taxon>
        <taxon>Mycenaceae</taxon>
        <taxon>Mycena</taxon>
    </lineage>
</organism>
<feature type="transmembrane region" description="Helical" evidence="9">
    <location>
        <begin position="22"/>
        <end position="41"/>
    </location>
</feature>
<keyword evidence="5" id="KW-0256">Endoplasmic reticulum</keyword>
<evidence type="ECO:0000256" key="7">
    <source>
        <dbReference type="ARBA" id="ARBA00023136"/>
    </source>
</evidence>
<evidence type="ECO:0000313" key="10">
    <source>
        <dbReference type="EMBL" id="KAJ7725193.1"/>
    </source>
</evidence>
<comment type="similarity">
    <text evidence="2">Belongs to the SPCS1 family.</text>
</comment>
<dbReference type="InterPro" id="IPR009542">
    <property type="entry name" value="Spc1/SPCS1"/>
</dbReference>
<dbReference type="Proteomes" id="UP001215598">
    <property type="component" value="Unassembled WGS sequence"/>
</dbReference>
<evidence type="ECO:0000256" key="3">
    <source>
        <dbReference type="ARBA" id="ARBA00017059"/>
    </source>
</evidence>
<accession>A0AAD7HQ17</accession>
<proteinExistence type="inferred from homology"/>